<evidence type="ECO:0000256" key="4">
    <source>
        <dbReference type="ARBA" id="ARBA00022801"/>
    </source>
</evidence>
<evidence type="ECO:0000256" key="1">
    <source>
        <dbReference type="ARBA" id="ARBA00022722"/>
    </source>
</evidence>
<keyword evidence="7" id="KW-0067">ATP-binding</keyword>
<dbReference type="STRING" id="39488.ERS852450_02182"/>
<dbReference type="Gene3D" id="3.40.50.300">
    <property type="entry name" value="P-loop containing nucleotide triphosphate hydrolases"/>
    <property type="match status" value="4"/>
</dbReference>
<accession>A0A285PUK0</accession>
<keyword evidence="2" id="KW-0547">Nucleotide-binding</keyword>
<dbReference type="GO" id="GO:0004527">
    <property type="term" value="F:exonuclease activity"/>
    <property type="evidence" value="ECO:0007669"/>
    <property type="project" value="UniProtKB-KW"/>
</dbReference>
<keyword evidence="6" id="KW-0269">Exonuclease</keyword>
<dbReference type="InterPro" id="IPR049035">
    <property type="entry name" value="ADDB_N"/>
</dbReference>
<dbReference type="GO" id="GO:0006281">
    <property type="term" value="P:DNA repair"/>
    <property type="evidence" value="ECO:0007669"/>
    <property type="project" value="UniProtKB-KW"/>
</dbReference>
<dbReference type="Pfam" id="PF12705">
    <property type="entry name" value="PDDEXK_1"/>
    <property type="match status" value="1"/>
</dbReference>
<dbReference type="KEGG" id="ehl:EHLA_0938"/>
<proteinExistence type="predicted"/>
<evidence type="ECO:0000259" key="11">
    <source>
        <dbReference type="Pfam" id="PF21445"/>
    </source>
</evidence>
<keyword evidence="8" id="KW-0238">DNA-binding</keyword>
<organism evidence="12 13">
    <name type="scientific">Anaerobutyricum hallii</name>
    <dbReference type="NCBI Taxonomy" id="39488"/>
    <lineage>
        <taxon>Bacteria</taxon>
        <taxon>Bacillati</taxon>
        <taxon>Bacillota</taxon>
        <taxon>Clostridia</taxon>
        <taxon>Lachnospirales</taxon>
        <taxon>Lachnospiraceae</taxon>
        <taxon>Anaerobutyricum</taxon>
    </lineage>
</organism>
<keyword evidence="4 12" id="KW-0378">Hydrolase</keyword>
<dbReference type="RefSeq" id="WP_096239493.1">
    <property type="nucleotide sequence ID" value="NZ_LT907978.1"/>
</dbReference>
<dbReference type="EC" id="3.1.-.-" evidence="12"/>
<evidence type="ECO:0000259" key="10">
    <source>
        <dbReference type="Pfam" id="PF12705"/>
    </source>
</evidence>
<dbReference type="SUPFAM" id="SSF52540">
    <property type="entry name" value="P-loop containing nucleoside triphosphate hydrolases"/>
    <property type="match status" value="1"/>
</dbReference>
<evidence type="ECO:0000256" key="7">
    <source>
        <dbReference type="ARBA" id="ARBA00022840"/>
    </source>
</evidence>
<dbReference type="EC" id="3.6.4.12" evidence="12"/>
<dbReference type="GO" id="GO:0003678">
    <property type="term" value="F:DNA helicase activity"/>
    <property type="evidence" value="ECO:0007669"/>
    <property type="project" value="UniProtKB-EC"/>
</dbReference>
<dbReference type="PANTHER" id="PTHR30591:SF1">
    <property type="entry name" value="RECBCD ENZYME SUBUNIT RECC"/>
    <property type="match status" value="1"/>
</dbReference>
<evidence type="ECO:0000313" key="13">
    <source>
        <dbReference type="Proteomes" id="UP000217549"/>
    </source>
</evidence>
<dbReference type="PANTHER" id="PTHR30591">
    <property type="entry name" value="RECBCD ENZYME SUBUNIT RECC"/>
    <property type="match status" value="1"/>
</dbReference>
<reference evidence="13" key="1">
    <citation type="submission" date="2017-09" db="EMBL/GenBank/DDBJ databases">
        <authorList>
            <person name="Shetty A S."/>
        </authorList>
    </citation>
    <scope>NUCLEOTIDE SEQUENCE [LARGE SCALE GENOMIC DNA]</scope>
</reference>
<evidence type="ECO:0000256" key="3">
    <source>
        <dbReference type="ARBA" id="ARBA00022763"/>
    </source>
</evidence>
<dbReference type="AlphaFoldDB" id="A0A285PUK0"/>
<evidence type="ECO:0000313" key="12">
    <source>
        <dbReference type="EMBL" id="SOB71675.1"/>
    </source>
</evidence>
<keyword evidence="5 12" id="KW-0347">Helicase</keyword>
<dbReference type="Proteomes" id="UP000217549">
    <property type="component" value="Chromosome I"/>
</dbReference>
<evidence type="ECO:0000256" key="9">
    <source>
        <dbReference type="ARBA" id="ARBA00023204"/>
    </source>
</evidence>
<keyword evidence="1" id="KW-0540">Nuclease</keyword>
<keyword evidence="13" id="KW-1185">Reference proteome</keyword>
<dbReference type="InterPro" id="IPR038726">
    <property type="entry name" value="PDDEXK_AddAB-type"/>
</dbReference>
<protein>
    <submittedName>
        <fullName evidence="12">DNA helicase</fullName>
        <ecNumber evidence="12">3.1.-.-</ecNumber>
        <ecNumber evidence="12">3.6.4.12</ecNumber>
    </submittedName>
</protein>
<evidence type="ECO:0000256" key="8">
    <source>
        <dbReference type="ARBA" id="ARBA00023125"/>
    </source>
</evidence>
<sequence>MALRYITGRSGQGKTEYLVQEVIRRSIEIPEKQYYVIVPEQFSLEMQRKIVKMHPRHGFFNIDVLSFHRLSYRIFAECNYQPKEILEDLGVSMMLRKILSEEEGDFLYFKKSMKKPGFIDELKSMLMEFIGYGVSWKQVEEVTKQLDENKSLCNKCEELGRIYEHFEKAIEGRFMVTEQILDIAREFTEKAPMLKNAVFYFDGFAGFTPVQISFLRELLKVAAQINVTVTIPEFIPGQKGLSEDLFNASKKTADALLMLCKENMQEVEEIVNLREKIAPRFINNPEAAFLEQHLFQNNRESYDDFPERIHMTVCRNPDGEADYVMHKIEQLVRQKGYRYRDFAVLSGDVAEYASAFKRKAAILNIPVFEDTKKKVSYHSGVEAVRSLFHLAQMDYSYESVFRYLKSGMSDLMDEEADYLENYVLYAGIRGLSMWKKPFVRRLKNKEEDMIKELHTLQERFMKETEHFCQVMRDKEVSVKDKMKALYLTMTELAFEEKFSYCAQKAEDAGDYVKATEYRQLYELLISLIDKIVMIFGEEKMTIKELGEIMDAGLDSLGLGVVPLSMDQVVLGDLKRSRLHEIKVLFITGMNDGKIPPNLEDRGIISDDEKELLKQYGITLSQNLLEQSMEDEFYMYMAFSKPTEELYFSYSLTDSDGTALRPSVLQKNLTYLFPKLNRKKYPEEEKRYYFNEEDSREFLLQGLLQMKHHPEQIKKNKAFLMLANYWDQYSEKKKDLEKYGQYLEESYEEPKLSEDLMEELYGKEISGSVTRLERFAACPYQYYCIYGLELKEREEYKIRPMDLGNLFHKALETFSKKVKESDYSWKTIPEKVQNEYISEALQTAMDENLGDVFYSSSRNQYKIKTVERIMRRTIGVLRAHLKNSEFEPDRFELHFGKQERLREAEVPLSNGRKMFLLGTIDRVDVCEEDDRVLMRVIDYKSGAKKFEMEDFYYGLELQLIIYMNAAEEIYHKETEKEVTPAGVFYYQLQDPIIKADHAEEESLLKNFRMSGMANSDGDILNKLEAPDGDFLSMPVRLKKSGEPYKNSPVMGTQDFHYMGGYAKRKAAELGGRIYKGEIRPRPYRNKKGTACDYCPFADVCGFDVKLPGYEYQSFQSLSVEEVLEKIREEGE</sequence>
<dbReference type="Pfam" id="PF21445">
    <property type="entry name" value="ADDB_N"/>
    <property type="match status" value="1"/>
</dbReference>
<evidence type="ECO:0000256" key="6">
    <source>
        <dbReference type="ARBA" id="ARBA00022839"/>
    </source>
</evidence>
<evidence type="ECO:0000256" key="2">
    <source>
        <dbReference type="ARBA" id="ARBA00022741"/>
    </source>
</evidence>
<dbReference type="EMBL" id="LT907978">
    <property type="protein sequence ID" value="SOB71675.1"/>
    <property type="molecule type" value="Genomic_DNA"/>
</dbReference>
<dbReference type="GO" id="GO:0003677">
    <property type="term" value="F:DNA binding"/>
    <property type="evidence" value="ECO:0007669"/>
    <property type="project" value="UniProtKB-KW"/>
</dbReference>
<feature type="domain" description="ATP-dependent helicase/deoxyribonuclease subunit B N-terminal" evidence="11">
    <location>
        <begin position="5"/>
        <end position="291"/>
    </location>
</feature>
<evidence type="ECO:0000256" key="5">
    <source>
        <dbReference type="ARBA" id="ARBA00022806"/>
    </source>
</evidence>
<gene>
    <name evidence="12" type="ORF">EHLA_0938</name>
</gene>
<dbReference type="GO" id="GO:0006310">
    <property type="term" value="P:DNA recombination"/>
    <property type="evidence" value="ECO:0007669"/>
    <property type="project" value="TreeGrafter"/>
</dbReference>
<dbReference type="InterPro" id="IPR011604">
    <property type="entry name" value="PDDEXK-like_dom_sf"/>
</dbReference>
<name>A0A285PUK0_9FIRM</name>
<dbReference type="GO" id="GO:0005524">
    <property type="term" value="F:ATP binding"/>
    <property type="evidence" value="ECO:0007669"/>
    <property type="project" value="UniProtKB-KW"/>
</dbReference>
<feature type="domain" description="PD-(D/E)XK endonuclease-like" evidence="10">
    <location>
        <begin position="767"/>
        <end position="1099"/>
    </location>
</feature>
<keyword evidence="9" id="KW-0234">DNA repair</keyword>
<keyword evidence="3" id="KW-0227">DNA damage</keyword>
<dbReference type="Gene3D" id="3.90.320.10">
    <property type="match status" value="1"/>
</dbReference>
<dbReference type="InterPro" id="IPR027417">
    <property type="entry name" value="P-loop_NTPase"/>
</dbReference>